<sequence>MGTVTRLTNKKRLRLIIQRTMREAKKADPDCMVYDTGPLIEEAFRQCRGRAEKRTKQKKG</sequence>
<organism evidence="1 2">
    <name type="scientific">Candidatus Falkowbacteria bacterium RIFOXYC2_FULL_48_21</name>
    <dbReference type="NCBI Taxonomy" id="1798005"/>
    <lineage>
        <taxon>Bacteria</taxon>
        <taxon>Candidatus Falkowiibacteriota</taxon>
    </lineage>
</organism>
<dbReference type="Proteomes" id="UP000178656">
    <property type="component" value="Unassembled WGS sequence"/>
</dbReference>
<protein>
    <submittedName>
        <fullName evidence="1">Uncharacterized protein</fullName>
    </submittedName>
</protein>
<comment type="caution">
    <text evidence="1">The sequence shown here is derived from an EMBL/GenBank/DDBJ whole genome shotgun (WGS) entry which is preliminary data.</text>
</comment>
<dbReference type="AlphaFoldDB" id="A0A1F5TCF6"/>
<evidence type="ECO:0000313" key="1">
    <source>
        <dbReference type="EMBL" id="OGF36652.1"/>
    </source>
</evidence>
<gene>
    <name evidence="1" type="ORF">A2482_00325</name>
</gene>
<accession>A0A1F5TCF6</accession>
<evidence type="ECO:0000313" key="2">
    <source>
        <dbReference type="Proteomes" id="UP000178656"/>
    </source>
</evidence>
<proteinExistence type="predicted"/>
<reference evidence="1 2" key="1">
    <citation type="journal article" date="2016" name="Nat. Commun.">
        <title>Thousands of microbial genomes shed light on interconnected biogeochemical processes in an aquifer system.</title>
        <authorList>
            <person name="Anantharaman K."/>
            <person name="Brown C.T."/>
            <person name="Hug L.A."/>
            <person name="Sharon I."/>
            <person name="Castelle C.J."/>
            <person name="Probst A.J."/>
            <person name="Thomas B.C."/>
            <person name="Singh A."/>
            <person name="Wilkins M.J."/>
            <person name="Karaoz U."/>
            <person name="Brodie E.L."/>
            <person name="Williams K.H."/>
            <person name="Hubbard S.S."/>
            <person name="Banfield J.F."/>
        </authorList>
    </citation>
    <scope>NUCLEOTIDE SEQUENCE [LARGE SCALE GENOMIC DNA]</scope>
</reference>
<name>A0A1F5TCF6_9BACT</name>
<dbReference type="EMBL" id="MFGM01000031">
    <property type="protein sequence ID" value="OGF36652.1"/>
    <property type="molecule type" value="Genomic_DNA"/>
</dbReference>